<dbReference type="AlphaFoldDB" id="A0A081D251"/>
<reference evidence="1 2" key="1">
    <citation type="submission" date="2014-08" db="EMBL/GenBank/DDBJ databases">
        <title>Whole genome shotgun sequence of Rhizobium rubi NBRC 13261.</title>
        <authorList>
            <person name="Katano-Makiyama Y."/>
            <person name="Hosoyama A."/>
            <person name="Hashimoto M."/>
            <person name="Hosoyama Y."/>
            <person name="Noguchi M."/>
            <person name="Tsuchikane K."/>
            <person name="Uohara A."/>
            <person name="Ohji S."/>
            <person name="Ichikawa N."/>
            <person name="Kimura A."/>
            <person name="Yamazoe A."/>
            <person name="Fujita N."/>
        </authorList>
    </citation>
    <scope>NUCLEOTIDE SEQUENCE [LARGE SCALE GENOMIC DNA]</scope>
    <source>
        <strain evidence="1 2">NBRC 13261</strain>
    </source>
</reference>
<evidence type="ECO:0000313" key="1">
    <source>
        <dbReference type="EMBL" id="GAK72997.1"/>
    </source>
</evidence>
<protein>
    <submittedName>
        <fullName evidence="1">Uncharacterized protein</fullName>
    </submittedName>
</protein>
<evidence type="ECO:0000313" key="2">
    <source>
        <dbReference type="Proteomes" id="UP000028701"/>
    </source>
</evidence>
<organism evidence="1 2">
    <name type="scientific">Agrobacterium rubi TR3 = NBRC 13261</name>
    <dbReference type="NCBI Taxonomy" id="1368415"/>
    <lineage>
        <taxon>Bacteria</taxon>
        <taxon>Pseudomonadati</taxon>
        <taxon>Pseudomonadota</taxon>
        <taxon>Alphaproteobacteria</taxon>
        <taxon>Hyphomicrobiales</taxon>
        <taxon>Rhizobiaceae</taxon>
        <taxon>Rhizobium/Agrobacterium group</taxon>
        <taxon>Agrobacterium</taxon>
    </lineage>
</organism>
<accession>A0A081D251</accession>
<dbReference type="Proteomes" id="UP000028701">
    <property type="component" value="Unassembled WGS sequence"/>
</dbReference>
<proteinExistence type="predicted"/>
<gene>
    <name evidence="1" type="ORF">RRU01S_29_01140</name>
</gene>
<dbReference type="EMBL" id="BBJU01000029">
    <property type="protein sequence ID" value="GAK72997.1"/>
    <property type="molecule type" value="Genomic_DNA"/>
</dbReference>
<sequence length="75" mass="8330">MFSKIGVAEAIGLQCQAMANPEHLKKTIGPAIFEIHFQLCNIGRTAIAPCGHRDVVQMLEHLVTFVFAKLLELRL</sequence>
<comment type="caution">
    <text evidence="1">The sequence shown here is derived from an EMBL/GenBank/DDBJ whole genome shotgun (WGS) entry which is preliminary data.</text>
</comment>
<name>A0A081D251_9HYPH</name>